<proteinExistence type="predicted"/>
<dbReference type="EMBL" id="JACDXW010000001">
    <property type="protein sequence ID" value="MCB5362194.1"/>
    <property type="molecule type" value="Genomic_DNA"/>
</dbReference>
<reference evidence="2 3" key="1">
    <citation type="submission" date="2020-07" db="EMBL/GenBank/DDBJ databases">
        <title>Pusillimonas sp. nov., isolated from poultry manure in Taiwan.</title>
        <authorList>
            <person name="Lin S.-Y."/>
            <person name="Tang Y.-S."/>
            <person name="Young C.-C."/>
        </authorList>
    </citation>
    <scope>NUCLEOTIDE SEQUENCE [LARGE SCALE GENOMIC DNA]</scope>
    <source>
        <strain evidence="2 3">CC-YST705</strain>
    </source>
</reference>
<sequence length="128" mass="14504">MMFDPHLAPAALQQCLRERPNDPLVVCYCALWCDTCKQYRQQFEALSTQWPNHVFIWADIEENPEWLGDEDVENFPTILVQEADGGNLFFGTQLPHIGHLERLLNHLQQAAPGQTQAGPPPLRDLAGV</sequence>
<evidence type="ECO:0000313" key="3">
    <source>
        <dbReference type="Proteomes" id="UP000776983"/>
    </source>
</evidence>
<dbReference type="SUPFAM" id="SSF52833">
    <property type="entry name" value="Thioredoxin-like"/>
    <property type="match status" value="1"/>
</dbReference>
<dbReference type="InterPro" id="IPR036249">
    <property type="entry name" value="Thioredoxin-like_sf"/>
</dbReference>
<dbReference type="Gene3D" id="3.40.30.10">
    <property type="entry name" value="Glutaredoxin"/>
    <property type="match status" value="1"/>
</dbReference>
<dbReference type="CDD" id="cd02947">
    <property type="entry name" value="TRX_family"/>
    <property type="match status" value="1"/>
</dbReference>
<protein>
    <submittedName>
        <fullName evidence="2">Thioredoxin family protein</fullName>
    </submittedName>
</protein>
<dbReference type="RefSeq" id="WP_226952420.1">
    <property type="nucleotide sequence ID" value="NZ_JACDXW010000001.1"/>
</dbReference>
<dbReference type="Proteomes" id="UP000776983">
    <property type="component" value="Unassembled WGS sequence"/>
</dbReference>
<dbReference type="Pfam" id="PF00085">
    <property type="entry name" value="Thioredoxin"/>
    <property type="match status" value="1"/>
</dbReference>
<accession>A0ABS8C8L3</accession>
<evidence type="ECO:0000313" key="2">
    <source>
        <dbReference type="EMBL" id="MCB5362194.1"/>
    </source>
</evidence>
<gene>
    <name evidence="2" type="ORF">H0484_00255</name>
</gene>
<comment type="caution">
    <text evidence="2">The sequence shown here is derived from an EMBL/GenBank/DDBJ whole genome shotgun (WGS) entry which is preliminary data.</text>
</comment>
<name>A0ABS8C8L3_9BURK</name>
<dbReference type="InterPro" id="IPR013766">
    <property type="entry name" value="Thioredoxin_domain"/>
</dbReference>
<keyword evidence="3" id="KW-1185">Reference proteome</keyword>
<feature type="domain" description="Thioredoxin" evidence="1">
    <location>
        <begin position="11"/>
        <end position="82"/>
    </location>
</feature>
<organism evidence="2 3">
    <name type="scientific">Mesopusillimonas faecipullorum</name>
    <dbReference type="NCBI Taxonomy" id="2755040"/>
    <lineage>
        <taxon>Bacteria</taxon>
        <taxon>Pseudomonadati</taxon>
        <taxon>Pseudomonadota</taxon>
        <taxon>Betaproteobacteria</taxon>
        <taxon>Burkholderiales</taxon>
        <taxon>Alcaligenaceae</taxon>
        <taxon>Mesopusillimonas</taxon>
    </lineage>
</organism>
<evidence type="ECO:0000259" key="1">
    <source>
        <dbReference type="Pfam" id="PF00085"/>
    </source>
</evidence>